<dbReference type="GO" id="GO:0005524">
    <property type="term" value="F:ATP binding"/>
    <property type="evidence" value="ECO:0007669"/>
    <property type="project" value="UniProtKB-KW"/>
</dbReference>
<dbReference type="Pfam" id="PF00005">
    <property type="entry name" value="ABC_tran"/>
    <property type="match status" value="2"/>
</dbReference>
<proteinExistence type="inferred from homology"/>
<accession>A0A1H9VW44</accession>
<dbReference type="InterPro" id="IPR017871">
    <property type="entry name" value="ABC_transporter-like_CS"/>
</dbReference>
<evidence type="ECO:0000256" key="6">
    <source>
        <dbReference type="ARBA" id="ARBA00022840"/>
    </source>
</evidence>
<evidence type="ECO:0000256" key="8">
    <source>
        <dbReference type="ARBA" id="ARBA00023136"/>
    </source>
</evidence>
<evidence type="ECO:0000256" key="1">
    <source>
        <dbReference type="ARBA" id="ARBA00004141"/>
    </source>
</evidence>
<evidence type="ECO:0000256" key="4">
    <source>
        <dbReference type="ARBA" id="ARBA00022692"/>
    </source>
</evidence>
<dbReference type="PROSITE" id="PS00211">
    <property type="entry name" value="ABC_TRANSPORTER_1"/>
    <property type="match status" value="2"/>
</dbReference>
<dbReference type="Proteomes" id="UP000199019">
    <property type="component" value="Unassembled WGS sequence"/>
</dbReference>
<dbReference type="SUPFAM" id="SSF52540">
    <property type="entry name" value="P-loop containing nucleoside triphosphate hydrolases"/>
    <property type="match status" value="2"/>
</dbReference>
<dbReference type="GO" id="GO:0043190">
    <property type="term" value="C:ATP-binding cassette (ABC) transporter complex"/>
    <property type="evidence" value="ECO:0007669"/>
    <property type="project" value="TreeGrafter"/>
</dbReference>
<dbReference type="PANTHER" id="PTHR43553">
    <property type="entry name" value="HEAVY METAL TRANSPORTER"/>
    <property type="match status" value="1"/>
</dbReference>
<dbReference type="Gene3D" id="3.40.50.300">
    <property type="entry name" value="P-loop containing nucleotide triphosphate hydrolases"/>
    <property type="match status" value="2"/>
</dbReference>
<comment type="similarity">
    <text evidence="2">Belongs to the ABC transporter superfamily.</text>
</comment>
<keyword evidence="4" id="KW-0812">Transmembrane</keyword>
<dbReference type="CDD" id="cd03225">
    <property type="entry name" value="ABC_cobalt_CbiO_domain1"/>
    <property type="match status" value="1"/>
</dbReference>
<reference evidence="11" key="1">
    <citation type="submission" date="2016-10" db="EMBL/GenBank/DDBJ databases">
        <authorList>
            <person name="Varghese N."/>
            <person name="Submissions S."/>
        </authorList>
    </citation>
    <scope>NUCLEOTIDE SEQUENCE [LARGE SCALE GENOMIC DNA]</scope>
    <source>
        <strain evidence="11">CGMCC 1.6963</strain>
    </source>
</reference>
<dbReference type="InterPro" id="IPR027417">
    <property type="entry name" value="P-loop_NTPase"/>
</dbReference>
<sequence>MTRTPVPVAATEAEPPVVATGAVGVSGLTWRPYGRRDPILSDLGLALPPGQRVLLVGPSGSGKSTLLRALAGVLEVAESGELAGSVTIDGEAPHTRPGAVGLVLQEPGSGVVAATIGRDVAFGLENTGVPRAAMPARVTAALGAVGLTMPEDTPTHALSGGEQQRLALAGALALEPTLLLLDEPTAMLDPGNAAAVRTCVGEVVAARRLTTVVVEHRLGPWVDFADRMVVLGRDGRVVADGAPEVVLAERGAELVDQGIWVPGFPAPEPASLPPGLFGPGTLGANEVAVDAADVTVARSVRLVSGGTRTTLAVDGQWLQARAGQSLALVGPSGSGKSTLLLALAGLLPVDDGVVRVHPTLARHGERHPAEWDTLDLARTVAWVPQWSSSTIVAGTVLDEVMATSRAVGLVEAEAEGRAHALLDLLGLRHLEQADPRHLSGGEQRRLAMAAAVAHQPALLLADEATVGQDRLTWAAVMGVVEALRDAGSAVVLTTHDEAVEARCDRVVTLERPVQPPAPPTPRRPLVARCGPLSLLAASAAAIPAGVLSPRWTATLVVVAVQVLLGALALVSPGDGPQPRGRLRGVVTRLVPGVIGALSVAWSSWLLGGRDLEVAAGAGLRVLAIVLPSAVLISHIDADALGDHLAQRLRLPARPVVATAAALQRVHTFGDVWTEIARARRVRGLGASRRSPRTVLAELGALTMGMLVRSLQAAATLAVAMDARGFSTAYRRTWWAPAPWRVADSVLVVGSLLPLGVALLARAVL</sequence>
<evidence type="ECO:0000256" key="3">
    <source>
        <dbReference type="ARBA" id="ARBA00022448"/>
    </source>
</evidence>
<dbReference type="InterPro" id="IPR015856">
    <property type="entry name" value="ABC_transpr_CbiO/EcfA_su"/>
</dbReference>
<evidence type="ECO:0000256" key="7">
    <source>
        <dbReference type="ARBA" id="ARBA00022989"/>
    </source>
</evidence>
<dbReference type="SMART" id="SM00382">
    <property type="entry name" value="AAA"/>
    <property type="match status" value="2"/>
</dbReference>
<name>A0A1H9VW44_9MICO</name>
<keyword evidence="8" id="KW-0472">Membrane</keyword>
<dbReference type="OrthoDB" id="501320at2"/>
<evidence type="ECO:0000256" key="2">
    <source>
        <dbReference type="ARBA" id="ARBA00005417"/>
    </source>
</evidence>
<feature type="domain" description="ABC transporter" evidence="9">
    <location>
        <begin position="289"/>
        <end position="536"/>
    </location>
</feature>
<dbReference type="AlphaFoldDB" id="A0A1H9VW44"/>
<comment type="subcellular location">
    <subcellularLocation>
        <location evidence="1">Membrane</location>
        <topology evidence="1">Multi-pass membrane protein</topology>
    </subcellularLocation>
</comment>
<dbReference type="CDD" id="cd16914">
    <property type="entry name" value="EcfT"/>
    <property type="match status" value="1"/>
</dbReference>
<dbReference type="GO" id="GO:0016887">
    <property type="term" value="F:ATP hydrolysis activity"/>
    <property type="evidence" value="ECO:0007669"/>
    <property type="project" value="InterPro"/>
</dbReference>
<dbReference type="InterPro" id="IPR003593">
    <property type="entry name" value="AAA+_ATPase"/>
</dbReference>
<evidence type="ECO:0000256" key="5">
    <source>
        <dbReference type="ARBA" id="ARBA00022741"/>
    </source>
</evidence>
<keyword evidence="5" id="KW-0547">Nucleotide-binding</keyword>
<dbReference type="InterPro" id="IPR003339">
    <property type="entry name" value="ABC/ECF_trnsptr_transmembrane"/>
</dbReference>
<dbReference type="PANTHER" id="PTHR43553:SF24">
    <property type="entry name" value="ENERGY-COUPLING FACTOR TRANSPORTER ATP-BINDING PROTEIN ECFA1"/>
    <property type="match status" value="1"/>
</dbReference>
<dbReference type="RefSeq" id="WP_091758761.1">
    <property type="nucleotide sequence ID" value="NZ_FOHB01000004.1"/>
</dbReference>
<feature type="domain" description="ABC transporter" evidence="9">
    <location>
        <begin position="23"/>
        <end position="259"/>
    </location>
</feature>
<protein>
    <submittedName>
        <fullName evidence="10">Energy-coupling factor transport system ATP-binding protein</fullName>
    </submittedName>
</protein>
<evidence type="ECO:0000313" key="10">
    <source>
        <dbReference type="EMBL" id="SES25905.1"/>
    </source>
</evidence>
<keyword evidence="7" id="KW-1133">Transmembrane helix</keyword>
<dbReference type="Pfam" id="PF02361">
    <property type="entry name" value="CbiQ"/>
    <property type="match status" value="1"/>
</dbReference>
<gene>
    <name evidence="10" type="ORF">SAMN05216199_2606</name>
</gene>
<keyword evidence="11" id="KW-1185">Reference proteome</keyword>
<evidence type="ECO:0000259" key="9">
    <source>
        <dbReference type="PROSITE" id="PS50893"/>
    </source>
</evidence>
<dbReference type="InterPro" id="IPR003439">
    <property type="entry name" value="ABC_transporter-like_ATP-bd"/>
</dbReference>
<organism evidence="10 11">
    <name type="scientific">Pedococcus cremeus</name>
    <dbReference type="NCBI Taxonomy" id="587636"/>
    <lineage>
        <taxon>Bacteria</taxon>
        <taxon>Bacillati</taxon>
        <taxon>Actinomycetota</taxon>
        <taxon>Actinomycetes</taxon>
        <taxon>Micrococcales</taxon>
        <taxon>Intrasporangiaceae</taxon>
        <taxon>Pedococcus</taxon>
    </lineage>
</organism>
<keyword evidence="6 10" id="KW-0067">ATP-binding</keyword>
<evidence type="ECO:0000313" key="11">
    <source>
        <dbReference type="Proteomes" id="UP000199019"/>
    </source>
</evidence>
<dbReference type="EMBL" id="FOHB01000004">
    <property type="protein sequence ID" value="SES25905.1"/>
    <property type="molecule type" value="Genomic_DNA"/>
</dbReference>
<dbReference type="STRING" id="587636.SAMN05216199_2606"/>
<dbReference type="PROSITE" id="PS50893">
    <property type="entry name" value="ABC_TRANSPORTER_2"/>
    <property type="match status" value="2"/>
</dbReference>
<dbReference type="InterPro" id="IPR050095">
    <property type="entry name" value="ECF_ABC_transporter_ATP-bd"/>
</dbReference>
<dbReference type="GO" id="GO:0042626">
    <property type="term" value="F:ATPase-coupled transmembrane transporter activity"/>
    <property type="evidence" value="ECO:0007669"/>
    <property type="project" value="TreeGrafter"/>
</dbReference>
<keyword evidence="3" id="KW-0813">Transport</keyword>